<dbReference type="EMBL" id="KB445552">
    <property type="protein sequence ID" value="EMC98688.1"/>
    <property type="molecule type" value="Genomic_DNA"/>
</dbReference>
<dbReference type="AlphaFoldDB" id="M2N3X7"/>
<keyword evidence="2" id="KW-1185">Reference proteome</keyword>
<organism evidence="1 2">
    <name type="scientific">Baudoinia panamericana (strain UAMH 10762)</name>
    <name type="common">Angels' share fungus</name>
    <name type="synonym">Baudoinia compniacensis (strain UAMH 10762)</name>
    <dbReference type="NCBI Taxonomy" id="717646"/>
    <lineage>
        <taxon>Eukaryota</taxon>
        <taxon>Fungi</taxon>
        <taxon>Dikarya</taxon>
        <taxon>Ascomycota</taxon>
        <taxon>Pezizomycotina</taxon>
        <taxon>Dothideomycetes</taxon>
        <taxon>Dothideomycetidae</taxon>
        <taxon>Mycosphaerellales</taxon>
        <taxon>Teratosphaeriaceae</taxon>
        <taxon>Baudoinia</taxon>
    </lineage>
</organism>
<evidence type="ECO:0000313" key="1">
    <source>
        <dbReference type="EMBL" id="EMC98688.1"/>
    </source>
</evidence>
<name>M2N3X7_BAUPA</name>
<dbReference type="RefSeq" id="XP_007673882.1">
    <property type="nucleotide sequence ID" value="XM_007675692.1"/>
</dbReference>
<dbReference type="HOGENOM" id="CLU_2346363_0_0_1"/>
<protein>
    <submittedName>
        <fullName evidence="1">Uncharacterized protein</fullName>
    </submittedName>
</protein>
<accession>M2N3X7</accession>
<dbReference type="GeneID" id="19113340"/>
<dbReference type="Proteomes" id="UP000011761">
    <property type="component" value="Unassembled WGS sequence"/>
</dbReference>
<gene>
    <name evidence="1" type="ORF">BAUCODRAFT_377890</name>
</gene>
<sequence length="97" mass="10730">MSSAPAKCQHTVRWRLHAETPGNVPCICEALLRCSSAASRFKLADSSNAERQQLLDFANHRNTLLGERRRGCCQRCIVGPGCWKQPPAFNASSLAYL</sequence>
<dbReference type="KEGG" id="bcom:BAUCODRAFT_377890"/>
<reference evidence="1 2" key="1">
    <citation type="journal article" date="2012" name="PLoS Pathog.">
        <title>Diverse lifestyles and strategies of plant pathogenesis encoded in the genomes of eighteen Dothideomycetes fungi.</title>
        <authorList>
            <person name="Ohm R.A."/>
            <person name="Feau N."/>
            <person name="Henrissat B."/>
            <person name="Schoch C.L."/>
            <person name="Horwitz B.A."/>
            <person name="Barry K.W."/>
            <person name="Condon B.J."/>
            <person name="Copeland A.C."/>
            <person name="Dhillon B."/>
            <person name="Glaser F."/>
            <person name="Hesse C.N."/>
            <person name="Kosti I."/>
            <person name="LaButti K."/>
            <person name="Lindquist E.A."/>
            <person name="Lucas S."/>
            <person name="Salamov A.A."/>
            <person name="Bradshaw R.E."/>
            <person name="Ciuffetti L."/>
            <person name="Hamelin R.C."/>
            <person name="Kema G.H.J."/>
            <person name="Lawrence C."/>
            <person name="Scott J.A."/>
            <person name="Spatafora J.W."/>
            <person name="Turgeon B.G."/>
            <person name="de Wit P.J.G.M."/>
            <person name="Zhong S."/>
            <person name="Goodwin S.B."/>
            <person name="Grigoriev I.V."/>
        </authorList>
    </citation>
    <scope>NUCLEOTIDE SEQUENCE [LARGE SCALE GENOMIC DNA]</scope>
    <source>
        <strain evidence="1 2">UAMH 10762</strain>
    </source>
</reference>
<evidence type="ECO:0000313" key="2">
    <source>
        <dbReference type="Proteomes" id="UP000011761"/>
    </source>
</evidence>
<proteinExistence type="predicted"/>